<proteinExistence type="predicted"/>
<dbReference type="RefSeq" id="WP_014103086.1">
    <property type="nucleotide sequence ID" value="NC_016026.1"/>
</dbReference>
<dbReference type="InterPro" id="IPR003140">
    <property type="entry name" value="PLipase/COase/thioEstase"/>
</dbReference>
<dbReference type="OrthoDB" id="9796570at2"/>
<dbReference type="SUPFAM" id="SSF53474">
    <property type="entry name" value="alpha/beta-Hydrolases"/>
    <property type="match status" value="1"/>
</dbReference>
<keyword evidence="2" id="KW-0378">Hydrolase</keyword>
<evidence type="ECO:0000313" key="3">
    <source>
        <dbReference type="Proteomes" id="UP000009286"/>
    </source>
</evidence>
<dbReference type="EMBL" id="CP002382">
    <property type="protein sequence ID" value="AEP09863.1"/>
    <property type="molecule type" value="Genomic_DNA"/>
</dbReference>
<organism evidence="2 3">
    <name type="scientific">Micavibrio aeruginosavorus (strain ARL-13)</name>
    <dbReference type="NCBI Taxonomy" id="856793"/>
    <lineage>
        <taxon>Bacteria</taxon>
        <taxon>Pseudomonadati</taxon>
        <taxon>Bdellovibrionota</taxon>
        <taxon>Bdellovibrionia</taxon>
        <taxon>Bdellovibrionales</taxon>
        <taxon>Pseudobdellovibrionaceae</taxon>
        <taxon>Micavibrio</taxon>
    </lineage>
</organism>
<reference evidence="2 3" key="1">
    <citation type="journal article" date="2011" name="BMC Genomics">
        <title>Genomic insights into an obligate epibiotic bacterial predator: Micavibrio aeruginosavorus ARL-13.</title>
        <authorList>
            <person name="Wang Z."/>
            <person name="Kadouri D."/>
            <person name="Wu M."/>
        </authorList>
    </citation>
    <scope>NUCLEOTIDE SEQUENCE [LARGE SCALE GENOMIC DNA]</scope>
    <source>
        <strain evidence="2 3">ARL-13</strain>
    </source>
</reference>
<evidence type="ECO:0000313" key="2">
    <source>
        <dbReference type="EMBL" id="AEP09863.1"/>
    </source>
</evidence>
<dbReference type="eggNOG" id="COG0400">
    <property type="taxonomic scope" value="Bacteria"/>
</dbReference>
<dbReference type="Proteomes" id="UP000009286">
    <property type="component" value="Chromosome"/>
</dbReference>
<sequence length="208" mass="22848">MNFPESDFKHIFLPGDVEKPVLLLLHGTGGDENDLVPLGQAVAPDHAILSVRGRVLENGMPRFFRRLAEGVFDLDDLKFRTDELADFITAARDEYEIGKRPLVALGYSNGANIAASLFLKRPEVLDGAMLLRAMVPFEPDELPNLSGKKILMLTGMMDLIIPLDNSKKLAGMLADAGADLDFRAKPMAHGLGQSDLADMQNWFPAAFR</sequence>
<accession>G2KPP4</accession>
<dbReference type="Pfam" id="PF02230">
    <property type="entry name" value="Abhydrolase_2"/>
    <property type="match status" value="1"/>
</dbReference>
<dbReference type="Gene3D" id="3.40.50.1820">
    <property type="entry name" value="alpha/beta hydrolase"/>
    <property type="match status" value="1"/>
</dbReference>
<dbReference type="GO" id="GO:0106435">
    <property type="term" value="F:carboxylesterase activity"/>
    <property type="evidence" value="ECO:0007669"/>
    <property type="project" value="UniProtKB-EC"/>
</dbReference>
<feature type="domain" description="Phospholipase/carboxylesterase/thioesterase" evidence="1">
    <location>
        <begin position="11"/>
        <end position="202"/>
    </location>
</feature>
<name>G2KPP4_MICAA</name>
<dbReference type="AlphaFoldDB" id="G2KPP4"/>
<keyword evidence="3" id="KW-1185">Reference proteome</keyword>
<dbReference type="EC" id="3.1.1.1" evidence="2"/>
<evidence type="ECO:0000259" key="1">
    <source>
        <dbReference type="Pfam" id="PF02230"/>
    </source>
</evidence>
<gene>
    <name evidence="2" type="ordered locus">MICA_1545</name>
</gene>
<dbReference type="InterPro" id="IPR029058">
    <property type="entry name" value="AB_hydrolase_fold"/>
</dbReference>
<dbReference type="STRING" id="856793.MICA_1545"/>
<dbReference type="KEGG" id="mai:MICA_1545"/>
<protein>
    <submittedName>
        <fullName evidence="2">Carboxylesterase</fullName>
        <ecNumber evidence="2">3.1.1.1</ecNumber>
    </submittedName>
</protein>
<dbReference type="HOGENOM" id="CLU_049413_6_1_5"/>